<dbReference type="Proteomes" id="UP000076842">
    <property type="component" value="Unassembled WGS sequence"/>
</dbReference>
<feature type="region of interest" description="Disordered" evidence="1">
    <location>
        <begin position="1"/>
        <end position="36"/>
    </location>
</feature>
<dbReference type="AlphaFoldDB" id="A0A165F549"/>
<evidence type="ECO:0000313" key="3">
    <source>
        <dbReference type="Proteomes" id="UP000076842"/>
    </source>
</evidence>
<sequence length="193" mass="20217">MPNARSATLAPSGEMSEAVPRDFAPRTKRRSSGERSLSFRIGRARATFAPVSAGTIACNEAGFNMPPFVIGRLCCAFYCAPLEGRAPKIELSADGRQGRGPAVAGVAGVDDVCMLGPVGDCARHPRVTGAEETHTGGRCAHRPALRGAGVHQALLTHLTPHPHSRLSRLRSSGETAQAAKDNRGEHKTATSAS</sequence>
<evidence type="ECO:0000256" key="1">
    <source>
        <dbReference type="SAM" id="MobiDB-lite"/>
    </source>
</evidence>
<dbReference type="EMBL" id="KV423981">
    <property type="protein sequence ID" value="KZT56204.1"/>
    <property type="molecule type" value="Genomic_DNA"/>
</dbReference>
<proteinExistence type="predicted"/>
<name>A0A165F549_9BASI</name>
<dbReference type="InParanoid" id="A0A165F549"/>
<keyword evidence="3" id="KW-1185">Reference proteome</keyword>
<accession>A0A165F549</accession>
<feature type="region of interest" description="Disordered" evidence="1">
    <location>
        <begin position="161"/>
        <end position="193"/>
    </location>
</feature>
<feature type="compositionally biased region" description="Basic and acidic residues" evidence="1">
    <location>
        <begin position="180"/>
        <end position="193"/>
    </location>
</feature>
<organism evidence="2 3">
    <name type="scientific">Calocera cornea HHB12733</name>
    <dbReference type="NCBI Taxonomy" id="1353952"/>
    <lineage>
        <taxon>Eukaryota</taxon>
        <taxon>Fungi</taxon>
        <taxon>Dikarya</taxon>
        <taxon>Basidiomycota</taxon>
        <taxon>Agaricomycotina</taxon>
        <taxon>Dacrymycetes</taxon>
        <taxon>Dacrymycetales</taxon>
        <taxon>Dacrymycetaceae</taxon>
        <taxon>Calocera</taxon>
    </lineage>
</organism>
<protein>
    <submittedName>
        <fullName evidence="2">Uncharacterized protein</fullName>
    </submittedName>
</protein>
<gene>
    <name evidence="2" type="ORF">CALCODRAFT_322612</name>
</gene>
<evidence type="ECO:0000313" key="2">
    <source>
        <dbReference type="EMBL" id="KZT56204.1"/>
    </source>
</evidence>
<reference evidence="2 3" key="1">
    <citation type="journal article" date="2016" name="Mol. Biol. Evol.">
        <title>Comparative Genomics of Early-Diverging Mushroom-Forming Fungi Provides Insights into the Origins of Lignocellulose Decay Capabilities.</title>
        <authorList>
            <person name="Nagy L.G."/>
            <person name="Riley R."/>
            <person name="Tritt A."/>
            <person name="Adam C."/>
            <person name="Daum C."/>
            <person name="Floudas D."/>
            <person name="Sun H."/>
            <person name="Yadav J.S."/>
            <person name="Pangilinan J."/>
            <person name="Larsson K.H."/>
            <person name="Matsuura K."/>
            <person name="Barry K."/>
            <person name="Labutti K."/>
            <person name="Kuo R."/>
            <person name="Ohm R.A."/>
            <person name="Bhattacharya S.S."/>
            <person name="Shirouzu T."/>
            <person name="Yoshinaga Y."/>
            <person name="Martin F.M."/>
            <person name="Grigoriev I.V."/>
            <person name="Hibbett D.S."/>
        </authorList>
    </citation>
    <scope>NUCLEOTIDE SEQUENCE [LARGE SCALE GENOMIC DNA]</scope>
    <source>
        <strain evidence="2 3">HHB12733</strain>
    </source>
</reference>